<reference evidence="12 13" key="1">
    <citation type="journal article" date="2015" name="Genome Announc.">
        <title>Genome Sequence of 'Candidatus Thioglobus singularis' Strain PS1, a Mixotroph from the SUP05 Clade of Marine Gammaproteobacteria.</title>
        <authorList>
            <person name="Marshall K.T."/>
            <person name="Morris R.M."/>
        </authorList>
    </citation>
    <scope>NUCLEOTIDE SEQUENCE [LARGE SCALE GENOMIC DNA]</scope>
    <source>
        <strain evidence="12 13">PS1</strain>
    </source>
</reference>
<dbReference type="AlphaFoldDB" id="A0A0M3T2G7"/>
<evidence type="ECO:0000256" key="4">
    <source>
        <dbReference type="ARBA" id="ARBA00022553"/>
    </source>
</evidence>
<dbReference type="InterPro" id="IPR050428">
    <property type="entry name" value="TCS_sensor_his_kinase"/>
</dbReference>
<feature type="transmembrane region" description="Helical" evidence="10">
    <location>
        <begin position="190"/>
        <end position="211"/>
    </location>
</feature>
<comment type="subcellular location">
    <subcellularLocation>
        <location evidence="2">Membrane</location>
    </subcellularLocation>
</comment>
<evidence type="ECO:0000256" key="2">
    <source>
        <dbReference type="ARBA" id="ARBA00004370"/>
    </source>
</evidence>
<evidence type="ECO:0000259" key="11">
    <source>
        <dbReference type="PROSITE" id="PS50109"/>
    </source>
</evidence>
<dbReference type="SMART" id="SM00387">
    <property type="entry name" value="HATPase_c"/>
    <property type="match status" value="1"/>
</dbReference>
<dbReference type="Gene3D" id="1.10.287.130">
    <property type="match status" value="1"/>
</dbReference>
<evidence type="ECO:0000256" key="7">
    <source>
        <dbReference type="ARBA" id="ARBA00022777"/>
    </source>
</evidence>
<dbReference type="GO" id="GO:0016020">
    <property type="term" value="C:membrane"/>
    <property type="evidence" value="ECO:0007669"/>
    <property type="project" value="UniProtKB-SubCell"/>
</dbReference>
<evidence type="ECO:0000256" key="8">
    <source>
        <dbReference type="ARBA" id="ARBA00022989"/>
    </source>
</evidence>
<keyword evidence="9 10" id="KW-0472">Membrane</keyword>
<keyword evidence="13" id="KW-1185">Reference proteome</keyword>
<keyword evidence="5" id="KW-0808">Transferase</keyword>
<keyword evidence="4" id="KW-0597">Phosphoprotein</keyword>
<dbReference type="Pfam" id="PF00512">
    <property type="entry name" value="HisKA"/>
    <property type="match status" value="1"/>
</dbReference>
<feature type="transmembrane region" description="Helical" evidence="10">
    <location>
        <begin position="12"/>
        <end position="28"/>
    </location>
</feature>
<dbReference type="EMBL" id="CP006911">
    <property type="protein sequence ID" value="ALE02705.1"/>
    <property type="molecule type" value="Genomic_DNA"/>
</dbReference>
<comment type="catalytic activity">
    <reaction evidence="1">
        <text>ATP + protein L-histidine = ADP + protein N-phospho-L-histidine.</text>
        <dbReference type="EC" id="2.7.13.3"/>
    </reaction>
</comment>
<dbReference type="RefSeq" id="WP_053820135.1">
    <property type="nucleotide sequence ID" value="NZ_CP006911.1"/>
</dbReference>
<keyword evidence="7" id="KW-0418">Kinase</keyword>
<keyword evidence="8 10" id="KW-1133">Transmembrane helix</keyword>
<proteinExistence type="predicted"/>
<evidence type="ECO:0000256" key="5">
    <source>
        <dbReference type="ARBA" id="ARBA00022679"/>
    </source>
</evidence>
<dbReference type="OrthoDB" id="9806130at2"/>
<dbReference type="Pfam" id="PF02518">
    <property type="entry name" value="HATPase_c"/>
    <property type="match status" value="1"/>
</dbReference>
<dbReference type="InterPro" id="IPR036097">
    <property type="entry name" value="HisK_dim/P_sf"/>
</dbReference>
<evidence type="ECO:0000256" key="9">
    <source>
        <dbReference type="ARBA" id="ARBA00023136"/>
    </source>
</evidence>
<dbReference type="InterPro" id="IPR004358">
    <property type="entry name" value="Sig_transdc_His_kin-like_C"/>
</dbReference>
<dbReference type="SMART" id="SM00388">
    <property type="entry name" value="HisKA"/>
    <property type="match status" value="1"/>
</dbReference>
<evidence type="ECO:0000313" key="13">
    <source>
        <dbReference type="Proteomes" id="UP000068905"/>
    </source>
</evidence>
<dbReference type="Proteomes" id="UP000068905">
    <property type="component" value="Chromosome"/>
</dbReference>
<evidence type="ECO:0000256" key="3">
    <source>
        <dbReference type="ARBA" id="ARBA00012438"/>
    </source>
</evidence>
<dbReference type="SUPFAM" id="SSF47384">
    <property type="entry name" value="Homodimeric domain of signal transducing histidine kinase"/>
    <property type="match status" value="1"/>
</dbReference>
<evidence type="ECO:0000256" key="1">
    <source>
        <dbReference type="ARBA" id="ARBA00000085"/>
    </source>
</evidence>
<evidence type="ECO:0000256" key="10">
    <source>
        <dbReference type="SAM" id="Phobius"/>
    </source>
</evidence>
<dbReference type="GO" id="GO:0000155">
    <property type="term" value="F:phosphorelay sensor kinase activity"/>
    <property type="evidence" value="ECO:0007669"/>
    <property type="project" value="InterPro"/>
</dbReference>
<dbReference type="KEGG" id="tsn:W908_04720"/>
<feature type="domain" description="Histidine kinase" evidence="11">
    <location>
        <begin position="268"/>
        <end position="485"/>
    </location>
</feature>
<dbReference type="Gene3D" id="3.30.565.10">
    <property type="entry name" value="Histidine kinase-like ATPase, C-terminal domain"/>
    <property type="match status" value="1"/>
</dbReference>
<dbReference type="STRING" id="1125411.W908_04720"/>
<sequence>MKRFKLNIGTKLFLLYFIVSSSLLWLFAQRTTFESAKSIMVEVSSLMSRVASQNNKDGEIDLETFETLIVNYLRSQRNTINTNSPQKLENLAIYVTDKDGLLVLDSRGLTLGTDMRDANEVESALSGMIDSTSVVTEKVAGTQKARGMVIEYFLKSRFLNASNPIYGNNGEIIGTVVVVAPLIELMGESYLLRFIFYIFVISLLFGFLGSYRISRNINRVQKYTANLFSGEDVLMPDLNNQFNKLATTIKDARADVELKDDVEQYIDTLAHELRTPITGIQLTAENLLSPMSDAQRKRFVKNILESNKHMDLLVNRLLDLSRIERREALKNVESLSIKEAVNTVLKEPSRVKKILDKDLNIDIQISSNATLKAEKILLVQAIGNIVNNALDFTPASGKITIKASQTNSAISIIVLDDGPGIPPQVINKLFTRFFSVTRPDTGVRGNGLGLRFVRKIMKLHGGEISLQNRFIQQGAEARLRFPLNVK</sequence>
<evidence type="ECO:0000256" key="6">
    <source>
        <dbReference type="ARBA" id="ARBA00022692"/>
    </source>
</evidence>
<dbReference type="CDD" id="cd00082">
    <property type="entry name" value="HisKA"/>
    <property type="match status" value="1"/>
</dbReference>
<gene>
    <name evidence="12" type="ORF">W908_04720</name>
</gene>
<dbReference type="InterPro" id="IPR036890">
    <property type="entry name" value="HATPase_C_sf"/>
</dbReference>
<name>A0A0M3T2G7_9GAMM</name>
<dbReference type="EC" id="2.7.13.3" evidence="3"/>
<dbReference type="PANTHER" id="PTHR45436:SF10">
    <property type="entry name" value="HISTIDINE KINASE"/>
    <property type="match status" value="1"/>
</dbReference>
<dbReference type="PANTHER" id="PTHR45436">
    <property type="entry name" value="SENSOR HISTIDINE KINASE YKOH"/>
    <property type="match status" value="1"/>
</dbReference>
<evidence type="ECO:0000313" key="12">
    <source>
        <dbReference type="EMBL" id="ALE02705.1"/>
    </source>
</evidence>
<organism evidence="12 13">
    <name type="scientific">Candidatus Pseudothioglobus singularis PS1</name>
    <dbReference type="NCBI Taxonomy" id="1125411"/>
    <lineage>
        <taxon>Bacteria</taxon>
        <taxon>Pseudomonadati</taxon>
        <taxon>Pseudomonadota</taxon>
        <taxon>Gammaproteobacteria</taxon>
        <taxon>Candidatus Pseudothioglobaceae</taxon>
        <taxon>Candidatus Pseudothioglobus</taxon>
    </lineage>
</organism>
<dbReference type="SUPFAM" id="SSF55874">
    <property type="entry name" value="ATPase domain of HSP90 chaperone/DNA topoisomerase II/histidine kinase"/>
    <property type="match status" value="1"/>
</dbReference>
<dbReference type="InterPro" id="IPR003661">
    <property type="entry name" value="HisK_dim/P_dom"/>
</dbReference>
<protein>
    <recommendedName>
        <fullName evidence="3">histidine kinase</fullName>
        <ecNumber evidence="3">2.7.13.3</ecNumber>
    </recommendedName>
</protein>
<dbReference type="PRINTS" id="PR00344">
    <property type="entry name" value="BCTRLSENSOR"/>
</dbReference>
<keyword evidence="6 10" id="KW-0812">Transmembrane</keyword>
<dbReference type="InterPro" id="IPR005467">
    <property type="entry name" value="His_kinase_dom"/>
</dbReference>
<accession>A0A0M3T2G7</accession>
<dbReference type="PROSITE" id="PS50109">
    <property type="entry name" value="HIS_KIN"/>
    <property type="match status" value="1"/>
</dbReference>
<dbReference type="InterPro" id="IPR003594">
    <property type="entry name" value="HATPase_dom"/>
</dbReference>